<comment type="caution">
    <text evidence="2">The sequence shown here is derived from an EMBL/GenBank/DDBJ whole genome shotgun (WGS) entry which is preliminary data.</text>
</comment>
<reference evidence="3" key="1">
    <citation type="submission" date="2017-10" db="EMBL/GenBank/DDBJ databases">
        <title>Rapid genome shrinkage in a self-fertile nematode reveals novel sperm competition proteins.</title>
        <authorList>
            <person name="Yin D."/>
            <person name="Schwarz E.M."/>
            <person name="Thomas C.G."/>
            <person name="Felde R.L."/>
            <person name="Korf I.F."/>
            <person name="Cutter A.D."/>
            <person name="Schartner C.M."/>
            <person name="Ralston E.J."/>
            <person name="Meyer B.J."/>
            <person name="Haag E.S."/>
        </authorList>
    </citation>
    <scope>NUCLEOTIDE SEQUENCE [LARGE SCALE GENOMIC DNA]</scope>
    <source>
        <strain evidence="3">JU1422</strain>
    </source>
</reference>
<dbReference type="Proteomes" id="UP000230233">
    <property type="component" value="Unassembled WGS sequence"/>
</dbReference>
<evidence type="ECO:0000256" key="1">
    <source>
        <dbReference type="SAM" id="Phobius"/>
    </source>
</evidence>
<evidence type="ECO:0000313" key="2">
    <source>
        <dbReference type="EMBL" id="PIC13344.1"/>
    </source>
</evidence>
<keyword evidence="3" id="KW-1185">Reference proteome</keyword>
<sequence length="160" mass="18878">MNQAMIGGMVHSCIQLLLEIFKDLDSLVYRTILLLSNLIYAGFFVRHTWCIYDYCFFDFGPCYYLFATLSHLGLFTYFQNYNKDFPWYNIHLFILCLMDWTMIKFGWLRVDITMNGEKKIELETLPTVCDNVEQSKEMWNDMKAAPFSPLSNINSCANIH</sequence>
<keyword evidence="1" id="KW-1133">Transmembrane helix</keyword>
<dbReference type="AlphaFoldDB" id="A0A2G5SE62"/>
<name>A0A2G5SE62_9PELO</name>
<feature type="transmembrane region" description="Helical" evidence="1">
    <location>
        <begin position="90"/>
        <end position="110"/>
    </location>
</feature>
<organism evidence="2 3">
    <name type="scientific">Caenorhabditis nigoni</name>
    <dbReference type="NCBI Taxonomy" id="1611254"/>
    <lineage>
        <taxon>Eukaryota</taxon>
        <taxon>Metazoa</taxon>
        <taxon>Ecdysozoa</taxon>
        <taxon>Nematoda</taxon>
        <taxon>Chromadorea</taxon>
        <taxon>Rhabditida</taxon>
        <taxon>Rhabditina</taxon>
        <taxon>Rhabditomorpha</taxon>
        <taxon>Rhabditoidea</taxon>
        <taxon>Rhabditidae</taxon>
        <taxon>Peloderinae</taxon>
        <taxon>Caenorhabditis</taxon>
    </lineage>
</organism>
<keyword evidence="1" id="KW-0472">Membrane</keyword>
<accession>A0A2G5SE62</accession>
<gene>
    <name evidence="2" type="ORF">B9Z55_027750</name>
</gene>
<evidence type="ECO:0000313" key="3">
    <source>
        <dbReference type="Proteomes" id="UP000230233"/>
    </source>
</evidence>
<keyword evidence="1" id="KW-0812">Transmembrane</keyword>
<feature type="transmembrane region" description="Helical" evidence="1">
    <location>
        <begin position="27"/>
        <end position="45"/>
    </location>
</feature>
<protein>
    <submittedName>
        <fullName evidence="2">Uncharacterized protein</fullName>
    </submittedName>
</protein>
<dbReference type="EMBL" id="PDUG01000013">
    <property type="protein sequence ID" value="PIC13344.1"/>
    <property type="molecule type" value="Genomic_DNA"/>
</dbReference>
<feature type="transmembrane region" description="Helical" evidence="1">
    <location>
        <begin position="57"/>
        <end position="78"/>
    </location>
</feature>
<proteinExistence type="predicted"/>